<reference evidence="2" key="1">
    <citation type="submission" date="2018-01" db="EMBL/GenBank/DDBJ databases">
        <authorList>
            <person name="Clerissi C."/>
        </authorList>
    </citation>
    <scope>NUCLEOTIDE SEQUENCE</scope>
    <source>
        <strain evidence="2">Cupriavidus taiwanensis STM 3521</strain>
    </source>
</reference>
<accession>A0A375BIB6</accession>
<dbReference type="EMBL" id="OFSP01000005">
    <property type="protein sequence ID" value="SOY46103.1"/>
    <property type="molecule type" value="Genomic_DNA"/>
</dbReference>
<sequence>MFIHVSRHRHGAKTRASADCENRRCDVRRGGAQPWARRPTMHDTIHTRAESLAARRARCSYRDVRGGGDRLGRWRLRRAVRWQMRGARYPSYRVSAGPRPAYRPASAGTGVTSPPRRTARSAHRKARVYQRGMDGPRRDRARGCCGLIDAAYVIEDLHSTRHRRANPDEDGVLKSVRCGGIQEIHWASKVIDAFSKVSGVARLGNATIDHPHLRLAHRIPGRAEGAD</sequence>
<name>A0A375BIB6_9BURK</name>
<dbReference type="Proteomes" id="UP000256297">
    <property type="component" value="Chromosome CBM2589_b"/>
</dbReference>
<proteinExistence type="predicted"/>
<evidence type="ECO:0000256" key="1">
    <source>
        <dbReference type="SAM" id="MobiDB-lite"/>
    </source>
</evidence>
<gene>
    <name evidence="2" type="ORF">CBM2589_B130054</name>
</gene>
<protein>
    <submittedName>
        <fullName evidence="2">Uncharacterized protein</fullName>
    </submittedName>
</protein>
<comment type="caution">
    <text evidence="2">The sequence shown here is derived from an EMBL/GenBank/DDBJ whole genome shotgun (WGS) entry which is preliminary data.</text>
</comment>
<feature type="compositionally biased region" description="Basic residues" evidence="1">
    <location>
        <begin position="117"/>
        <end position="128"/>
    </location>
</feature>
<dbReference type="AlphaFoldDB" id="A0A375BIB6"/>
<organism evidence="2">
    <name type="scientific">Cupriavidus taiwanensis</name>
    <dbReference type="NCBI Taxonomy" id="164546"/>
    <lineage>
        <taxon>Bacteria</taxon>
        <taxon>Pseudomonadati</taxon>
        <taxon>Pseudomonadota</taxon>
        <taxon>Betaproteobacteria</taxon>
        <taxon>Burkholderiales</taxon>
        <taxon>Burkholderiaceae</taxon>
        <taxon>Cupriavidus</taxon>
    </lineage>
</organism>
<evidence type="ECO:0000313" key="2">
    <source>
        <dbReference type="EMBL" id="SOY46103.1"/>
    </source>
</evidence>
<feature type="region of interest" description="Disordered" evidence="1">
    <location>
        <begin position="100"/>
        <end position="135"/>
    </location>
</feature>